<sequence>MAMAISSYNLGYVVYVQLKAEFAGSIPLVSFARVFSAFGEIRSLNLQRCKVDGTVEVQFFEESAALALCQHIDCHQGINGLTMDDSADADNAFIFAPVSTPARAAAPAGAERTRVSAADAFNVDDARLVSGEETRSSIIVGQVPKDCSAISFVEQLQLHNIMDRINFFYMPVDKAKRRSCGYVFLDFRHPTDVLRFKSKLKKIGMGIGAGRSGRKLHVHFAHMQGWKELLERYSEPEYLFHPDANERPQLFFRRRLRASEPSFEDLLPPAPRAEFWWVPTSDSPPRSHVAP</sequence>
<evidence type="ECO:0000313" key="2">
    <source>
        <dbReference type="Proteomes" id="UP000649617"/>
    </source>
</evidence>
<dbReference type="GO" id="GO:0003676">
    <property type="term" value="F:nucleic acid binding"/>
    <property type="evidence" value="ECO:0007669"/>
    <property type="project" value="InterPro"/>
</dbReference>
<dbReference type="OrthoDB" id="428103at2759"/>
<dbReference type="InterPro" id="IPR035979">
    <property type="entry name" value="RBD_domain_sf"/>
</dbReference>
<proteinExistence type="predicted"/>
<name>A0A812TMU4_SYMPI</name>
<dbReference type="Proteomes" id="UP000649617">
    <property type="component" value="Unassembled WGS sequence"/>
</dbReference>
<comment type="caution">
    <text evidence="1">The sequence shown here is derived from an EMBL/GenBank/DDBJ whole genome shotgun (WGS) entry which is preliminary data.</text>
</comment>
<protein>
    <submittedName>
        <fullName evidence="1">PDF1A protein</fullName>
    </submittedName>
</protein>
<gene>
    <name evidence="1" type="primary">PDF1A</name>
    <name evidence="1" type="ORF">SPIL2461_LOCUS13938</name>
</gene>
<dbReference type="SUPFAM" id="SSF54928">
    <property type="entry name" value="RNA-binding domain, RBD"/>
    <property type="match status" value="1"/>
</dbReference>
<reference evidence="1" key="1">
    <citation type="submission" date="2021-02" db="EMBL/GenBank/DDBJ databases">
        <authorList>
            <person name="Dougan E. K."/>
            <person name="Rhodes N."/>
            <person name="Thang M."/>
            <person name="Chan C."/>
        </authorList>
    </citation>
    <scope>NUCLEOTIDE SEQUENCE</scope>
</reference>
<dbReference type="AlphaFoldDB" id="A0A812TMU4"/>
<keyword evidence="2" id="KW-1185">Reference proteome</keyword>
<dbReference type="EMBL" id="CAJNIZ010031269">
    <property type="protein sequence ID" value="CAE7529514.1"/>
    <property type="molecule type" value="Genomic_DNA"/>
</dbReference>
<organism evidence="1 2">
    <name type="scientific">Symbiodinium pilosum</name>
    <name type="common">Dinoflagellate</name>
    <dbReference type="NCBI Taxonomy" id="2952"/>
    <lineage>
        <taxon>Eukaryota</taxon>
        <taxon>Sar</taxon>
        <taxon>Alveolata</taxon>
        <taxon>Dinophyceae</taxon>
        <taxon>Suessiales</taxon>
        <taxon>Symbiodiniaceae</taxon>
        <taxon>Symbiodinium</taxon>
    </lineage>
</organism>
<evidence type="ECO:0000313" key="1">
    <source>
        <dbReference type="EMBL" id="CAE7529514.1"/>
    </source>
</evidence>
<accession>A0A812TMU4</accession>